<dbReference type="Proteomes" id="UP000683507">
    <property type="component" value="Chromosome"/>
</dbReference>
<proteinExistence type="predicted"/>
<accession>A0A916NEV6</accession>
<dbReference type="Pfam" id="PF13640">
    <property type="entry name" value="2OG-FeII_Oxy_3"/>
    <property type="match status" value="1"/>
</dbReference>
<dbReference type="Gene3D" id="2.60.120.620">
    <property type="entry name" value="q2cbj1_9rhob like domain"/>
    <property type="match status" value="1"/>
</dbReference>
<sequence>MLNKKHGSLDDLLAKYADDYQNAKPFPHGSIDDFIDEDLLNKVLDEFPDLDKKPDQIYYKNPNEDKHATKGDELFGPNTKKLVEYLNSQEFRDFLNKLTGIKEPLLADPHFEGGGFHQIKPGGFLKIHVDFHKHRKLDLHRRLNLLIYLNKDWEESYGGHFELWEKDMSKSAVKILPIFNRMAMFSTTGDSWHGHPDPLTCPEDRSRKSLALYYYTETRPENEVQGKDRGRVTTTFAERKGIDSKSMTRYNKTVNFANKVLPNGLITFIKKFRNK</sequence>
<evidence type="ECO:0000259" key="1">
    <source>
        <dbReference type="Pfam" id="PF13640"/>
    </source>
</evidence>
<name>A0A916NEV6_9FLAO</name>
<reference evidence="2" key="1">
    <citation type="submission" date="2021-04" db="EMBL/GenBank/DDBJ databases">
        <authorList>
            <person name="Rodrigo-Torres L."/>
            <person name="Arahal R. D."/>
            <person name="Lucena T."/>
        </authorList>
    </citation>
    <scope>NUCLEOTIDE SEQUENCE</scope>
    <source>
        <strain evidence="2">AS29M-1</strain>
    </source>
</reference>
<feature type="domain" description="Prolyl 4-hydroxylase alpha subunit Fe(2+) 2OG dioxygenase" evidence="1">
    <location>
        <begin position="116"/>
        <end position="215"/>
    </location>
</feature>
<dbReference type="AlphaFoldDB" id="A0A916NEV6"/>
<dbReference type="PANTHER" id="PTHR12117:SF0">
    <property type="entry name" value="PROLYL 3-HYDROXYLASE OGFOD1"/>
    <property type="match status" value="1"/>
</dbReference>
<protein>
    <recommendedName>
        <fullName evidence="1">Prolyl 4-hydroxylase alpha subunit Fe(2+) 2OG dioxygenase domain-containing protein</fullName>
    </recommendedName>
</protein>
<gene>
    <name evidence="2" type="ORF">CRYO30217_00016</name>
</gene>
<dbReference type="EMBL" id="OU015584">
    <property type="protein sequence ID" value="CAG5076262.1"/>
    <property type="molecule type" value="Genomic_DNA"/>
</dbReference>
<keyword evidence="3" id="KW-1185">Reference proteome</keyword>
<dbReference type="InterPro" id="IPR051842">
    <property type="entry name" value="uS12_prolyl_hydroxylase"/>
</dbReference>
<evidence type="ECO:0000313" key="2">
    <source>
        <dbReference type="EMBL" id="CAG5076262.1"/>
    </source>
</evidence>
<dbReference type="InterPro" id="IPR044862">
    <property type="entry name" value="Pro_4_hyd_alph_FE2OG_OXY"/>
</dbReference>
<dbReference type="KEGG" id="ptan:CRYO30217_00016"/>
<dbReference type="PANTHER" id="PTHR12117">
    <property type="entry name" value="HISTONE ACETYLTRANSFERASE COMPLEX"/>
    <property type="match status" value="1"/>
</dbReference>
<organism evidence="2 3">
    <name type="scientific">Parvicella tangerina</name>
    <dbReference type="NCBI Taxonomy" id="2829795"/>
    <lineage>
        <taxon>Bacteria</taxon>
        <taxon>Pseudomonadati</taxon>
        <taxon>Bacteroidota</taxon>
        <taxon>Flavobacteriia</taxon>
        <taxon>Flavobacteriales</taxon>
        <taxon>Parvicellaceae</taxon>
        <taxon>Parvicella</taxon>
    </lineage>
</organism>
<evidence type="ECO:0000313" key="3">
    <source>
        <dbReference type="Proteomes" id="UP000683507"/>
    </source>
</evidence>
<dbReference type="RefSeq" id="WP_258540264.1">
    <property type="nucleotide sequence ID" value="NZ_OU015584.1"/>
</dbReference>